<reference evidence="2" key="1">
    <citation type="submission" date="2016-06" db="EMBL/GenBank/DDBJ databases">
        <title>Parallel loss of symbiosis genes in relatives of nitrogen-fixing non-legume Parasponia.</title>
        <authorList>
            <person name="Van Velzen R."/>
            <person name="Holmer R."/>
            <person name="Bu F."/>
            <person name="Rutten L."/>
            <person name="Van Zeijl A."/>
            <person name="Liu W."/>
            <person name="Santuari L."/>
            <person name="Cao Q."/>
            <person name="Sharma T."/>
            <person name="Shen D."/>
            <person name="Roswanjaya Y."/>
            <person name="Wardhani T."/>
            <person name="Kalhor M.S."/>
            <person name="Jansen J."/>
            <person name="Van den Hoogen J."/>
            <person name="Gungor B."/>
            <person name="Hartog M."/>
            <person name="Hontelez J."/>
            <person name="Verver J."/>
            <person name="Yang W.-C."/>
            <person name="Schijlen E."/>
            <person name="Repin R."/>
            <person name="Schilthuizen M."/>
            <person name="Schranz E."/>
            <person name="Heidstra R."/>
            <person name="Miyata K."/>
            <person name="Fedorova E."/>
            <person name="Kohlen W."/>
            <person name="Bisseling T."/>
            <person name="Smit S."/>
            <person name="Geurts R."/>
        </authorList>
    </citation>
    <scope>NUCLEOTIDE SEQUENCE [LARGE SCALE GENOMIC DNA]</scope>
    <source>
        <strain evidence="2">cv. WU1-14</strain>
    </source>
</reference>
<gene>
    <name evidence="1" type="ORF">PanWU01x14_108290</name>
</gene>
<sequence length="80" mass="8903">TRLPTVTGGRQRTSVGYCHHELPPLDGEITTRNHRLPIGFLPAVPPSNVRSPPHHHRLIRLDSNFHFQPLSASNSAPVRS</sequence>
<feature type="non-terminal residue" evidence="1">
    <location>
        <position position="1"/>
    </location>
</feature>
<dbReference type="AlphaFoldDB" id="A0A2P5D003"/>
<proteinExistence type="predicted"/>
<protein>
    <submittedName>
        <fullName evidence="1">Uncharacterized protein</fullName>
    </submittedName>
</protein>
<organism evidence="1 2">
    <name type="scientific">Parasponia andersonii</name>
    <name type="common">Sponia andersonii</name>
    <dbReference type="NCBI Taxonomy" id="3476"/>
    <lineage>
        <taxon>Eukaryota</taxon>
        <taxon>Viridiplantae</taxon>
        <taxon>Streptophyta</taxon>
        <taxon>Embryophyta</taxon>
        <taxon>Tracheophyta</taxon>
        <taxon>Spermatophyta</taxon>
        <taxon>Magnoliopsida</taxon>
        <taxon>eudicotyledons</taxon>
        <taxon>Gunneridae</taxon>
        <taxon>Pentapetalae</taxon>
        <taxon>rosids</taxon>
        <taxon>fabids</taxon>
        <taxon>Rosales</taxon>
        <taxon>Cannabaceae</taxon>
        <taxon>Parasponia</taxon>
    </lineage>
</organism>
<accession>A0A2P5D003</accession>
<evidence type="ECO:0000313" key="2">
    <source>
        <dbReference type="Proteomes" id="UP000237105"/>
    </source>
</evidence>
<evidence type="ECO:0000313" key="1">
    <source>
        <dbReference type="EMBL" id="PON66587.1"/>
    </source>
</evidence>
<dbReference type="EMBL" id="JXTB01000078">
    <property type="protein sequence ID" value="PON66587.1"/>
    <property type="molecule type" value="Genomic_DNA"/>
</dbReference>
<keyword evidence="2" id="KW-1185">Reference proteome</keyword>
<name>A0A2P5D003_PARAD</name>
<comment type="caution">
    <text evidence="1">The sequence shown here is derived from an EMBL/GenBank/DDBJ whole genome shotgun (WGS) entry which is preliminary data.</text>
</comment>
<dbReference type="Proteomes" id="UP000237105">
    <property type="component" value="Unassembled WGS sequence"/>
</dbReference>